<organism evidence="4 5">
    <name type="scientific">Thecamonas trahens ATCC 50062</name>
    <dbReference type="NCBI Taxonomy" id="461836"/>
    <lineage>
        <taxon>Eukaryota</taxon>
        <taxon>Apusozoa</taxon>
        <taxon>Apusomonadida</taxon>
        <taxon>Apusomonadidae</taxon>
        <taxon>Thecamonas</taxon>
    </lineage>
</organism>
<dbReference type="SUPFAM" id="SSF56112">
    <property type="entry name" value="Protein kinase-like (PK-like)"/>
    <property type="match status" value="1"/>
</dbReference>
<protein>
    <recommendedName>
        <fullName evidence="3">Protein kinase domain-containing protein</fullName>
    </recommendedName>
</protein>
<dbReference type="InterPro" id="IPR000719">
    <property type="entry name" value="Prot_kinase_dom"/>
</dbReference>
<name>A0A0L0DMZ0_THETB</name>
<feature type="compositionally biased region" description="Polar residues" evidence="2">
    <location>
        <begin position="995"/>
        <end position="1005"/>
    </location>
</feature>
<evidence type="ECO:0000256" key="1">
    <source>
        <dbReference type="SAM" id="Coils"/>
    </source>
</evidence>
<dbReference type="Gene3D" id="1.10.510.10">
    <property type="entry name" value="Transferase(Phosphotransferase) domain 1"/>
    <property type="match status" value="1"/>
</dbReference>
<dbReference type="SUPFAM" id="SSF57997">
    <property type="entry name" value="Tropomyosin"/>
    <property type="match status" value="1"/>
</dbReference>
<dbReference type="PROSITE" id="PS50011">
    <property type="entry name" value="PROTEIN_KINASE_DOM"/>
    <property type="match status" value="1"/>
</dbReference>
<dbReference type="PROSITE" id="PS00109">
    <property type="entry name" value="PROTEIN_KINASE_TYR"/>
    <property type="match status" value="1"/>
</dbReference>
<dbReference type="Gene3D" id="1.20.5.340">
    <property type="match status" value="1"/>
</dbReference>
<feature type="region of interest" description="Disordered" evidence="2">
    <location>
        <begin position="591"/>
        <end position="618"/>
    </location>
</feature>
<dbReference type="GO" id="GO:0004672">
    <property type="term" value="F:protein kinase activity"/>
    <property type="evidence" value="ECO:0007669"/>
    <property type="project" value="InterPro"/>
</dbReference>
<keyword evidence="1" id="KW-0175">Coiled coil</keyword>
<evidence type="ECO:0000256" key="2">
    <source>
        <dbReference type="SAM" id="MobiDB-lite"/>
    </source>
</evidence>
<feature type="coiled-coil region" evidence="1">
    <location>
        <begin position="145"/>
        <end position="242"/>
    </location>
</feature>
<sequence length="1005" mass="107594">MHELPTSCSLGHHTVTDARRMSFGVNVIGPRVDTFNFLISYYEDEDGVEHKQTIRLMRDDESLEIFDEIAAMEPVSTVDDVDYFTILRLSNRLEPRSAPLGDNRDMRVALFDLVLPDKPLIDDHRFNYHSALAAYDSCMSEGKGEKAAEAKVRIAEAKVRIAEAKVGVAEAKVDEAETRVDKAEAKVGVAEAKVGVAEAKVGVAEAKVEVAEAKVDEAETRVDKAEAKVGVAEAEIRVAKAKVGVAEAKVGVAEARHEAVIGARHAGVATDADVAEAKVDVAKAKVVVLEAKVVMLEAKLREATACGASEAEIESITTRLKLASQELTHASPANEKLHPQIGIIQPHGAASKSRAKGFASHLSPVSDPAALYPLLVTGHLKMVGWPEQESQSPSASSGALSVADLASGPEDLGSGAAASPPTRQFVELDHNVALGMFSRVGNLQAATQKAVRDITQSLWPLVFTSSSSPCVGLDADPMQTFHLERTFLSELTSSLYVFLRDEISTSFPSDTELAKHTASALDFCLQHRADLDKVIASATSVERATTRLAAITSELAQSGSSSSRPDSSRRATELLAAMIEAEKELTNPQLEQIPVRVTNARESREDSHDPSSSDARSADAVVFNRSPLRTWMWVEHPVLRNAQPDVLWGLHSQQVKLGFGIFEPGSSSKGGQVEAYASALGLAAAGYPAVISILSLSGSFPTPENSGANISLQLAAHLVGENQVQHVAVGLLKTDSLTSYVDIVAGFAVSMSEVTQIMVKRLADPSLAPQQFGPNVAVVAGFVFKWFRPSSCRWPNLDAWTIASPELRMCLMVVDKAFTVLHGPHNETVEALPGHVAVVVTKAVTDVEVDDTGVTTAHFDDVAARLKKLHAAGIVHGDVRRSNVVFGNNGKGYLIDFDLARPVGTVYPARLRVVRDGSRAPGCVNSTASMAVAHDVFALGGVMELYQAVDNGRQSEWIALVESLKAEEHGAAVGKLPSEWPNPPFLLQRTRSARSKSWSRGTGSP</sequence>
<feature type="domain" description="Protein kinase" evidence="3">
    <location>
        <begin position="676"/>
        <end position="1005"/>
    </location>
</feature>
<dbReference type="EMBL" id="GL349437">
    <property type="protein sequence ID" value="KNC53620.1"/>
    <property type="molecule type" value="Genomic_DNA"/>
</dbReference>
<evidence type="ECO:0000313" key="4">
    <source>
        <dbReference type="EMBL" id="KNC53620.1"/>
    </source>
</evidence>
<reference evidence="4 5" key="1">
    <citation type="submission" date="2010-05" db="EMBL/GenBank/DDBJ databases">
        <title>The Genome Sequence of Thecamonas trahens ATCC 50062.</title>
        <authorList>
            <consortium name="The Broad Institute Genome Sequencing Platform"/>
            <person name="Russ C."/>
            <person name="Cuomo C."/>
            <person name="Shea T."/>
            <person name="Young S.K."/>
            <person name="Zeng Q."/>
            <person name="Koehrsen M."/>
            <person name="Haas B."/>
            <person name="Borodovsky M."/>
            <person name="Guigo R."/>
            <person name="Alvarado L."/>
            <person name="Berlin A."/>
            <person name="Bochicchio J."/>
            <person name="Borenstein D."/>
            <person name="Chapman S."/>
            <person name="Chen Z."/>
            <person name="Freedman E."/>
            <person name="Gellesch M."/>
            <person name="Goldberg J."/>
            <person name="Griggs A."/>
            <person name="Gujja S."/>
            <person name="Heilman E."/>
            <person name="Heiman D."/>
            <person name="Hepburn T."/>
            <person name="Howarth C."/>
            <person name="Jen D."/>
            <person name="Larson L."/>
            <person name="Mehta T."/>
            <person name="Park D."/>
            <person name="Pearson M."/>
            <person name="Roberts A."/>
            <person name="Saif S."/>
            <person name="Shenoy N."/>
            <person name="Sisk P."/>
            <person name="Stolte C."/>
            <person name="Sykes S."/>
            <person name="Thomson T."/>
            <person name="Walk T."/>
            <person name="White J."/>
            <person name="Yandava C."/>
            <person name="Burger G."/>
            <person name="Gray M.W."/>
            <person name="Holland P.W.H."/>
            <person name="King N."/>
            <person name="Lang F.B.F."/>
            <person name="Roger A.J."/>
            <person name="Ruiz-Trillo I."/>
            <person name="Lander E."/>
            <person name="Nusbaum C."/>
        </authorList>
    </citation>
    <scope>NUCLEOTIDE SEQUENCE [LARGE SCALE GENOMIC DNA]</scope>
    <source>
        <strain evidence="4 5">ATCC 50062</strain>
    </source>
</reference>
<dbReference type="InterPro" id="IPR011009">
    <property type="entry name" value="Kinase-like_dom_sf"/>
</dbReference>
<feature type="region of interest" description="Disordered" evidence="2">
    <location>
        <begin position="975"/>
        <end position="1005"/>
    </location>
</feature>
<dbReference type="OrthoDB" id="2801156at2759"/>
<proteinExistence type="predicted"/>
<evidence type="ECO:0000313" key="5">
    <source>
        <dbReference type="Proteomes" id="UP000054408"/>
    </source>
</evidence>
<dbReference type="GeneID" id="25561084"/>
<dbReference type="AlphaFoldDB" id="A0A0L0DMZ0"/>
<keyword evidence="5" id="KW-1185">Reference proteome</keyword>
<dbReference type="RefSeq" id="XP_013761936.1">
    <property type="nucleotide sequence ID" value="XM_013906482.1"/>
</dbReference>
<gene>
    <name evidence="4" type="ORF">AMSG_01329</name>
</gene>
<evidence type="ECO:0000259" key="3">
    <source>
        <dbReference type="PROSITE" id="PS50011"/>
    </source>
</evidence>
<accession>A0A0L0DMZ0</accession>
<dbReference type="InterPro" id="IPR008266">
    <property type="entry name" value="Tyr_kinase_AS"/>
</dbReference>
<dbReference type="Proteomes" id="UP000054408">
    <property type="component" value="Unassembled WGS sequence"/>
</dbReference>
<dbReference type="eggNOG" id="ENOG502S8RW">
    <property type="taxonomic scope" value="Eukaryota"/>
</dbReference>
<feature type="compositionally biased region" description="Basic and acidic residues" evidence="2">
    <location>
        <begin position="599"/>
        <end position="611"/>
    </location>
</feature>
<dbReference type="GO" id="GO:0005524">
    <property type="term" value="F:ATP binding"/>
    <property type="evidence" value="ECO:0007669"/>
    <property type="project" value="InterPro"/>
</dbReference>